<feature type="compositionally biased region" description="Polar residues" evidence="1">
    <location>
        <begin position="394"/>
        <end position="404"/>
    </location>
</feature>
<evidence type="ECO:0000313" key="4">
    <source>
        <dbReference type="Proteomes" id="UP001498398"/>
    </source>
</evidence>
<feature type="region of interest" description="Disordered" evidence="1">
    <location>
        <begin position="388"/>
        <end position="415"/>
    </location>
</feature>
<name>A0ABR1IQ10_9AGAR</name>
<organism evidence="3 4">
    <name type="scientific">Marasmiellus scandens</name>
    <dbReference type="NCBI Taxonomy" id="2682957"/>
    <lineage>
        <taxon>Eukaryota</taxon>
        <taxon>Fungi</taxon>
        <taxon>Dikarya</taxon>
        <taxon>Basidiomycota</taxon>
        <taxon>Agaricomycotina</taxon>
        <taxon>Agaricomycetes</taxon>
        <taxon>Agaricomycetidae</taxon>
        <taxon>Agaricales</taxon>
        <taxon>Marasmiineae</taxon>
        <taxon>Omphalotaceae</taxon>
        <taxon>Marasmiellus</taxon>
    </lineage>
</organism>
<dbReference type="EMBL" id="JBANRG010000087">
    <property type="protein sequence ID" value="KAK7437246.1"/>
    <property type="molecule type" value="Genomic_DNA"/>
</dbReference>
<keyword evidence="2" id="KW-0732">Signal</keyword>
<protein>
    <recommendedName>
        <fullName evidence="5">Beta-galactosidase</fullName>
    </recommendedName>
</protein>
<evidence type="ECO:0000256" key="1">
    <source>
        <dbReference type="SAM" id="MobiDB-lite"/>
    </source>
</evidence>
<evidence type="ECO:0008006" key="5">
    <source>
        <dbReference type="Google" id="ProtNLM"/>
    </source>
</evidence>
<keyword evidence="4" id="KW-1185">Reference proteome</keyword>
<feature type="chain" id="PRO_5046854727" description="Beta-galactosidase" evidence="2">
    <location>
        <begin position="25"/>
        <end position="415"/>
    </location>
</feature>
<dbReference type="Gene3D" id="2.60.120.260">
    <property type="entry name" value="Galactose-binding domain-like"/>
    <property type="match status" value="2"/>
</dbReference>
<dbReference type="SUPFAM" id="SSF49785">
    <property type="entry name" value="Galactose-binding domain-like"/>
    <property type="match status" value="1"/>
</dbReference>
<feature type="signal peptide" evidence="2">
    <location>
        <begin position="1"/>
        <end position="24"/>
    </location>
</feature>
<evidence type="ECO:0000313" key="3">
    <source>
        <dbReference type="EMBL" id="KAK7437246.1"/>
    </source>
</evidence>
<dbReference type="Proteomes" id="UP001498398">
    <property type="component" value="Unassembled WGS sequence"/>
</dbReference>
<comment type="caution">
    <text evidence="3">The sequence shown here is derived from an EMBL/GenBank/DDBJ whole genome shotgun (WGS) entry which is preliminary data.</text>
</comment>
<proteinExistence type="predicted"/>
<sequence>MFKVIRSLVALGLLFAATTSFVAASPTGIPKRDTNTCPYPYPYYSGRSLVSRQSGNGLSFNGVQWIWTNERTADNLAPVGTRAFRKSFDPPQGKTPSSVKVAFAVDNGGTLFVNGEQIATEGDWFSAGTYCVPLQPYTNVIAFSVTNTATVPNPAGLLVTAEVTYTDGSTSKIVSDGSWRASGASIPNGWEQLSFDDSSWTLAVPEGAYPKDPWGSIPIAGSDAVSLAAAKWVWTDELTTAGGAVPVGARAFRRTVILPPGHSSASAEVLIVADNLYSLYVNGRFIGSGQDFHNAQRFTIDNIQPEGGKIVIAVYGVNVDGPGPNPAGVLASMQITSKDPSSCIDCSSVTYVITDSQWKATRGAPSGFEQSNFDDSTWPAAVMEGTVGSAPWTPVNTPTATSAPGSPVSGAPAGN</sequence>
<dbReference type="InterPro" id="IPR008979">
    <property type="entry name" value="Galactose-bd-like_sf"/>
</dbReference>
<reference evidence="3 4" key="1">
    <citation type="submission" date="2024-01" db="EMBL/GenBank/DDBJ databases">
        <title>A draft genome for the cacao thread blight pathogen Marasmiellus scandens.</title>
        <authorList>
            <person name="Baruah I.K."/>
            <person name="Leung J."/>
            <person name="Bukari Y."/>
            <person name="Amoako-Attah I."/>
            <person name="Meinhardt L.W."/>
            <person name="Bailey B.A."/>
            <person name="Cohen S.P."/>
        </authorList>
    </citation>
    <scope>NUCLEOTIDE SEQUENCE [LARGE SCALE GENOMIC DNA]</scope>
    <source>
        <strain evidence="3 4">GH-19</strain>
    </source>
</reference>
<gene>
    <name evidence="3" type="ORF">VKT23_018687</name>
</gene>
<evidence type="ECO:0000256" key="2">
    <source>
        <dbReference type="SAM" id="SignalP"/>
    </source>
</evidence>
<accession>A0ABR1IQ10</accession>